<organism evidence="1">
    <name type="scientific">Anguilla anguilla</name>
    <name type="common">European freshwater eel</name>
    <name type="synonym">Muraena anguilla</name>
    <dbReference type="NCBI Taxonomy" id="7936"/>
    <lineage>
        <taxon>Eukaryota</taxon>
        <taxon>Metazoa</taxon>
        <taxon>Chordata</taxon>
        <taxon>Craniata</taxon>
        <taxon>Vertebrata</taxon>
        <taxon>Euteleostomi</taxon>
        <taxon>Actinopterygii</taxon>
        <taxon>Neopterygii</taxon>
        <taxon>Teleostei</taxon>
        <taxon>Anguilliformes</taxon>
        <taxon>Anguillidae</taxon>
        <taxon>Anguilla</taxon>
    </lineage>
</organism>
<reference evidence="1" key="1">
    <citation type="submission" date="2014-11" db="EMBL/GenBank/DDBJ databases">
        <authorList>
            <person name="Amaro Gonzalez C."/>
        </authorList>
    </citation>
    <scope>NUCLEOTIDE SEQUENCE</scope>
</reference>
<reference evidence="1" key="2">
    <citation type="journal article" date="2015" name="Fish Shellfish Immunol.">
        <title>Early steps in the European eel (Anguilla anguilla)-Vibrio vulnificus interaction in the gills: Role of the RtxA13 toxin.</title>
        <authorList>
            <person name="Callol A."/>
            <person name="Pajuelo D."/>
            <person name="Ebbesson L."/>
            <person name="Teles M."/>
            <person name="MacKenzie S."/>
            <person name="Amaro C."/>
        </authorList>
    </citation>
    <scope>NUCLEOTIDE SEQUENCE</scope>
</reference>
<accession>A0A0E9S0G8</accession>
<evidence type="ECO:0000313" key="1">
    <source>
        <dbReference type="EMBL" id="JAH34766.1"/>
    </source>
</evidence>
<dbReference type="EMBL" id="GBXM01073811">
    <property type="protein sequence ID" value="JAH34766.1"/>
    <property type="molecule type" value="Transcribed_RNA"/>
</dbReference>
<protein>
    <submittedName>
        <fullName evidence="1">Uncharacterized protein</fullName>
    </submittedName>
</protein>
<name>A0A0E9S0G8_ANGAN</name>
<dbReference type="AlphaFoldDB" id="A0A0E9S0G8"/>
<proteinExistence type="predicted"/>
<sequence length="56" mass="6561">MNLFICTVLWKHSIAEKPALELLEVYFSSFRPQISERLKPVIIKSPYITRNLCILP</sequence>